<feature type="transmembrane region" description="Helical" evidence="2">
    <location>
        <begin position="27"/>
        <end position="45"/>
    </location>
</feature>
<dbReference type="AlphaFoldDB" id="A0A6M6JF05"/>
<proteinExistence type="predicted"/>
<gene>
    <name evidence="3" type="ORF">HOP40_12595</name>
</gene>
<keyword evidence="2" id="KW-0472">Membrane</keyword>
<feature type="compositionally biased region" description="Low complexity" evidence="1">
    <location>
        <begin position="270"/>
        <end position="304"/>
    </location>
</feature>
<evidence type="ECO:0000313" key="3">
    <source>
        <dbReference type="EMBL" id="QJY46548.1"/>
    </source>
</evidence>
<name>A0A6M6JF05_9PSEU</name>
<sequence>MTQQPEPTSSAASSSTDHQLKPGPARLLALAATALVVVVYILGFFDELTFTGGLAGALIIGGGLLAGAAVLPRTGRVLLPAAVLLVTGTLQLLQGVGGALGQEFGGPSAVQVVGLVLAFLAAAAAVGALLLDTGLVKAPARRPSAPSAPGYGGQYGYGQQSGQQPGYGGQYGGYGQPGQQPGYGGQYGGGYGQPGQQSGYGGPPTGGLPVSPQGPGYGAGYGQAAGYGGPGYAAGYGAAPGGQPADPGQGGSEATAAMPAPGAGESGRYAAPEVSSSASTPASGSPVQPADSGPHGAHSAPAAGEQHREPGQETAEETRFITPGDQSRPG</sequence>
<feature type="region of interest" description="Disordered" evidence="1">
    <location>
        <begin position="234"/>
        <end position="330"/>
    </location>
</feature>
<protein>
    <submittedName>
        <fullName evidence="3">DUF5336 domain-containing protein</fullName>
    </submittedName>
</protein>
<feature type="transmembrane region" description="Helical" evidence="2">
    <location>
        <begin position="51"/>
        <end position="71"/>
    </location>
</feature>
<reference evidence="3 4" key="1">
    <citation type="submission" date="2020-05" db="EMBL/GenBank/DDBJ databases">
        <authorList>
            <person name="Mo P."/>
        </authorList>
    </citation>
    <scope>NUCLEOTIDE SEQUENCE [LARGE SCALE GENOMIC DNA]</scope>
    <source>
        <strain evidence="3 4">Gen01</strain>
    </source>
</reference>
<dbReference type="InterPro" id="IPR035166">
    <property type="entry name" value="DUF5336"/>
</dbReference>
<evidence type="ECO:0000256" key="2">
    <source>
        <dbReference type="SAM" id="Phobius"/>
    </source>
</evidence>
<dbReference type="Pfam" id="PF17270">
    <property type="entry name" value="DUF5336"/>
    <property type="match status" value="1"/>
</dbReference>
<feature type="transmembrane region" description="Helical" evidence="2">
    <location>
        <begin position="109"/>
        <end position="131"/>
    </location>
</feature>
<evidence type="ECO:0000313" key="4">
    <source>
        <dbReference type="Proteomes" id="UP000505377"/>
    </source>
</evidence>
<keyword evidence="2" id="KW-0812">Transmembrane</keyword>
<feature type="compositionally biased region" description="Basic and acidic residues" evidence="1">
    <location>
        <begin position="305"/>
        <end position="319"/>
    </location>
</feature>
<keyword evidence="4" id="KW-1185">Reference proteome</keyword>
<feature type="compositionally biased region" description="Gly residues" evidence="1">
    <location>
        <begin position="166"/>
        <end position="205"/>
    </location>
</feature>
<dbReference type="RefSeq" id="WP_172157942.1">
    <property type="nucleotide sequence ID" value="NZ_CP053564.1"/>
</dbReference>
<dbReference type="EMBL" id="CP053564">
    <property type="protein sequence ID" value="QJY46548.1"/>
    <property type="molecule type" value="Genomic_DNA"/>
</dbReference>
<feature type="region of interest" description="Disordered" evidence="1">
    <location>
        <begin position="166"/>
        <end position="214"/>
    </location>
</feature>
<feature type="compositionally biased region" description="Low complexity" evidence="1">
    <location>
        <begin position="140"/>
        <end position="149"/>
    </location>
</feature>
<keyword evidence="2" id="KW-1133">Transmembrane helix</keyword>
<evidence type="ECO:0000256" key="1">
    <source>
        <dbReference type="SAM" id="MobiDB-lite"/>
    </source>
</evidence>
<feature type="region of interest" description="Disordered" evidence="1">
    <location>
        <begin position="140"/>
        <end position="159"/>
    </location>
</feature>
<organism evidence="3 4">
    <name type="scientific">Pseudonocardia broussonetiae</name>
    <dbReference type="NCBI Taxonomy" id="2736640"/>
    <lineage>
        <taxon>Bacteria</taxon>
        <taxon>Bacillati</taxon>
        <taxon>Actinomycetota</taxon>
        <taxon>Actinomycetes</taxon>
        <taxon>Pseudonocardiales</taxon>
        <taxon>Pseudonocardiaceae</taxon>
        <taxon>Pseudonocardia</taxon>
    </lineage>
</organism>
<dbReference type="KEGG" id="pbro:HOP40_12595"/>
<dbReference type="Proteomes" id="UP000505377">
    <property type="component" value="Chromosome"/>
</dbReference>
<accession>A0A6M6JF05</accession>
<feature type="transmembrane region" description="Helical" evidence="2">
    <location>
        <begin position="78"/>
        <end position="97"/>
    </location>
</feature>